<dbReference type="Gramene" id="PNW83542">
    <property type="protein sequence ID" value="PNW83542"/>
    <property type="gene ID" value="CHLRE_05g234654v5"/>
</dbReference>
<feature type="compositionally biased region" description="Gly residues" evidence="2">
    <location>
        <begin position="667"/>
        <end position="679"/>
    </location>
</feature>
<name>A0A2K3DSN3_CHLRE</name>
<protein>
    <recommendedName>
        <fullName evidence="3">U-box domain-containing protein</fullName>
    </recommendedName>
</protein>
<dbReference type="Gene3D" id="3.30.40.10">
    <property type="entry name" value="Zinc/RING finger domain, C3HC4 (zinc finger)"/>
    <property type="match status" value="1"/>
</dbReference>
<feature type="region of interest" description="Disordered" evidence="2">
    <location>
        <begin position="289"/>
        <end position="381"/>
    </location>
</feature>
<dbReference type="InterPro" id="IPR003613">
    <property type="entry name" value="Ubox_domain"/>
</dbReference>
<keyword evidence="5" id="KW-1185">Reference proteome</keyword>
<dbReference type="InterPro" id="IPR013083">
    <property type="entry name" value="Znf_RING/FYVE/PHD"/>
</dbReference>
<dbReference type="InterPro" id="IPR002110">
    <property type="entry name" value="Ankyrin_rpt"/>
</dbReference>
<feature type="compositionally biased region" description="Gly residues" evidence="2">
    <location>
        <begin position="849"/>
        <end position="861"/>
    </location>
</feature>
<organism evidence="4 5">
    <name type="scientific">Chlamydomonas reinhardtii</name>
    <name type="common">Chlamydomonas smithii</name>
    <dbReference type="NCBI Taxonomy" id="3055"/>
    <lineage>
        <taxon>Eukaryota</taxon>
        <taxon>Viridiplantae</taxon>
        <taxon>Chlorophyta</taxon>
        <taxon>core chlorophytes</taxon>
        <taxon>Chlorophyceae</taxon>
        <taxon>CS clade</taxon>
        <taxon>Chlamydomonadales</taxon>
        <taxon>Chlamydomonadaceae</taxon>
        <taxon>Chlamydomonas</taxon>
    </lineage>
</organism>
<dbReference type="RefSeq" id="XP_001700645.2">
    <property type="nucleotide sequence ID" value="XM_001700593.2"/>
</dbReference>
<dbReference type="SMART" id="SM00504">
    <property type="entry name" value="Ubox"/>
    <property type="match status" value="1"/>
</dbReference>
<accession>A0A2K3DSN3</accession>
<dbReference type="Pfam" id="PF00023">
    <property type="entry name" value="Ank"/>
    <property type="match status" value="3"/>
</dbReference>
<feature type="repeat" description="ANK" evidence="1">
    <location>
        <begin position="96"/>
        <end position="128"/>
    </location>
</feature>
<feature type="repeat" description="ANK" evidence="1">
    <location>
        <begin position="189"/>
        <end position="221"/>
    </location>
</feature>
<dbReference type="OrthoDB" id="194358at2759"/>
<feature type="compositionally biased region" description="Basic and acidic residues" evidence="2">
    <location>
        <begin position="314"/>
        <end position="326"/>
    </location>
</feature>
<evidence type="ECO:0000256" key="1">
    <source>
        <dbReference type="PROSITE-ProRule" id="PRU00023"/>
    </source>
</evidence>
<dbReference type="SUPFAM" id="SSF57850">
    <property type="entry name" value="RING/U-box"/>
    <property type="match status" value="1"/>
</dbReference>
<dbReference type="InterPro" id="IPR052085">
    <property type="entry name" value="WD-SAM-U-box"/>
</dbReference>
<dbReference type="UniPathway" id="UPA00143"/>
<dbReference type="Pfam" id="PF12796">
    <property type="entry name" value="Ank_2"/>
    <property type="match status" value="1"/>
</dbReference>
<dbReference type="SUPFAM" id="SSF48403">
    <property type="entry name" value="Ankyrin repeat"/>
    <property type="match status" value="1"/>
</dbReference>
<dbReference type="SMART" id="SM00248">
    <property type="entry name" value="ANK"/>
    <property type="match status" value="7"/>
</dbReference>
<feature type="compositionally biased region" description="Basic and acidic residues" evidence="2">
    <location>
        <begin position="353"/>
        <end position="367"/>
    </location>
</feature>
<feature type="compositionally biased region" description="Gly residues" evidence="2">
    <location>
        <begin position="328"/>
        <end position="337"/>
    </location>
</feature>
<evidence type="ECO:0000313" key="5">
    <source>
        <dbReference type="Proteomes" id="UP000006906"/>
    </source>
</evidence>
<dbReference type="PANTHER" id="PTHR46573:SF1">
    <property type="entry name" value="WD REPEAT, SAM AND U-BOX DOMAIN-CONTAINING PROTEIN 1"/>
    <property type="match status" value="1"/>
</dbReference>
<dbReference type="GO" id="GO:0004842">
    <property type="term" value="F:ubiquitin-protein transferase activity"/>
    <property type="evidence" value="ECO:0007669"/>
    <property type="project" value="InterPro"/>
</dbReference>
<feature type="repeat" description="ANK" evidence="1">
    <location>
        <begin position="233"/>
        <end position="254"/>
    </location>
</feature>
<sequence length="872" mass="87008">MGQYPSTESHTFTPSDAFFLTEATRTGSLDVVRLFLRKNPALVYASQAVDHNTPWHVAAAAGHELVLRVLLDTTRANAVSNTFDPLTKVINKQNAKGQTPLMLACGGGHSVCVRLLLESGAHLLVADTAGLSALHYAASHNGADGAGNDCVELLLCHMQLQLRAQGPQQAPPAVHANVIRKFADTGDLYGRTALHYAAWSGNTRAAHALWAVGADICARTETDCYDADLPCNTGTTPLHFAAMRGHQAVVVLLLAAWHRMVTRPGAPLPRPSFTRLPLAGAAGGSSASVAAAAGDAGEEDAEPEPAAGAGDGVAEGKGKEQKESREAGPGGSAGGASDGAEVGDATVAVATSVREEGGKGAAERKEAGSGGGAAAPGEAAAGGEGASAAAAGANGIKDSTEVVEAAGAIGATPGAVCADATSRGSGGGGGPTGAALLIAGSSSAGGAAPAAAAAASSTAPPRHSSKQRTAAQSLELPPPPSPRVPSSDPRLMVDAYGMTPYSIACKRQQDRGSMLIELLDPATDFCAGEDLAGAEADSAGAAGTAGVAGVEGGAEGGDDKASLLPRARLSSTASAFGRGRRRGGLAVAAGGGSGSDDGDEGDSEEDDDDSADDWEAGADGPLLLWEGVELIQGIAADPEAFFALQRSAPLLQPQQPAEPLSAVAAAAGGGGRASGGAPGGPRMSGMGGAGGLGRNGGGAGGNRASVISTVGGRERRRSSGSGDESTALLEGADGGERAGAGGRGRGRRSTMTTAEEMVPDCFLCPLTCRLFKDPVVAADGATYEREAIERHLRHVATSPLTKQRLASTATYPNNALKAAIEHWQASQAMQQMLLLQSHPHPRHHQHRGSGSGSGGGGGGEPAAGLTGLVGRR</sequence>
<dbReference type="Proteomes" id="UP000006906">
    <property type="component" value="Chromosome 5"/>
</dbReference>
<dbReference type="PROSITE" id="PS50297">
    <property type="entry name" value="ANK_REP_REGION"/>
    <property type="match status" value="3"/>
</dbReference>
<evidence type="ECO:0000256" key="2">
    <source>
        <dbReference type="SAM" id="MobiDB-lite"/>
    </source>
</evidence>
<dbReference type="Gene3D" id="1.25.40.20">
    <property type="entry name" value="Ankyrin repeat-containing domain"/>
    <property type="match status" value="3"/>
</dbReference>
<feature type="region of interest" description="Disordered" evidence="2">
    <location>
        <begin position="580"/>
        <end position="617"/>
    </location>
</feature>
<evidence type="ECO:0000313" key="4">
    <source>
        <dbReference type="EMBL" id="PNW83542.1"/>
    </source>
</evidence>
<feature type="domain" description="U-box" evidence="3">
    <location>
        <begin position="757"/>
        <end position="830"/>
    </location>
</feature>
<gene>
    <name evidence="4" type="ORF">CHLRE_05g234654v5</name>
</gene>
<feature type="region of interest" description="Disordered" evidence="2">
    <location>
        <begin position="452"/>
        <end position="491"/>
    </location>
</feature>
<dbReference type="CDD" id="cd16655">
    <property type="entry name" value="RING-Ubox_WDSUB1-like"/>
    <property type="match status" value="1"/>
</dbReference>
<feature type="region of interest" description="Disordered" evidence="2">
    <location>
        <begin position="661"/>
        <end position="681"/>
    </location>
</feature>
<dbReference type="AlphaFoldDB" id="A0A2K3DSN3"/>
<dbReference type="PaxDb" id="3055-EDO97883"/>
<dbReference type="OMA" id="DICARTE"/>
<feature type="compositionally biased region" description="Acidic residues" evidence="2">
    <location>
        <begin position="596"/>
        <end position="616"/>
    </location>
</feature>
<dbReference type="InParanoid" id="A0A2K3DSN3"/>
<feature type="compositionally biased region" description="Gly residues" evidence="2">
    <location>
        <begin position="368"/>
        <end position="381"/>
    </location>
</feature>
<dbReference type="PROSITE" id="PS50088">
    <property type="entry name" value="ANK_REPEAT"/>
    <property type="match status" value="3"/>
</dbReference>
<feature type="region of interest" description="Disordered" evidence="2">
    <location>
        <begin position="694"/>
        <end position="751"/>
    </location>
</feature>
<dbReference type="GeneID" id="5726224"/>
<dbReference type="Pfam" id="PF04564">
    <property type="entry name" value="U-box"/>
    <property type="match status" value="1"/>
</dbReference>
<dbReference type="InterPro" id="IPR036770">
    <property type="entry name" value="Ankyrin_rpt-contain_sf"/>
</dbReference>
<dbReference type="PANTHER" id="PTHR46573">
    <property type="entry name" value="WD REPEAT, SAM AND U-BOX DOMAIN-CONTAINING PROTEIN 1"/>
    <property type="match status" value="1"/>
</dbReference>
<dbReference type="EMBL" id="CM008966">
    <property type="protein sequence ID" value="PNW83542.1"/>
    <property type="molecule type" value="Genomic_DNA"/>
</dbReference>
<dbReference type="PROSITE" id="PS51698">
    <property type="entry name" value="U_BOX"/>
    <property type="match status" value="1"/>
</dbReference>
<feature type="region of interest" description="Disordered" evidence="2">
    <location>
        <begin position="838"/>
        <end position="872"/>
    </location>
</feature>
<evidence type="ECO:0000259" key="3">
    <source>
        <dbReference type="PROSITE" id="PS51698"/>
    </source>
</evidence>
<dbReference type="ExpressionAtlas" id="A0A2K3DSN3">
    <property type="expression patterns" value="baseline and differential"/>
</dbReference>
<reference evidence="4 5" key="1">
    <citation type="journal article" date="2007" name="Science">
        <title>The Chlamydomonas genome reveals the evolution of key animal and plant functions.</title>
        <authorList>
            <person name="Merchant S.S."/>
            <person name="Prochnik S.E."/>
            <person name="Vallon O."/>
            <person name="Harris E.H."/>
            <person name="Karpowicz S.J."/>
            <person name="Witman G.B."/>
            <person name="Terry A."/>
            <person name="Salamov A."/>
            <person name="Fritz-Laylin L.K."/>
            <person name="Marechal-Drouard L."/>
            <person name="Marshall W.F."/>
            <person name="Qu L.H."/>
            <person name="Nelson D.R."/>
            <person name="Sanderfoot A.A."/>
            <person name="Spalding M.H."/>
            <person name="Kapitonov V.V."/>
            <person name="Ren Q."/>
            <person name="Ferris P."/>
            <person name="Lindquist E."/>
            <person name="Shapiro H."/>
            <person name="Lucas S.M."/>
            <person name="Grimwood J."/>
            <person name="Schmutz J."/>
            <person name="Cardol P."/>
            <person name="Cerutti H."/>
            <person name="Chanfreau G."/>
            <person name="Chen C.L."/>
            <person name="Cognat V."/>
            <person name="Croft M.T."/>
            <person name="Dent R."/>
            <person name="Dutcher S."/>
            <person name="Fernandez E."/>
            <person name="Fukuzawa H."/>
            <person name="Gonzalez-Ballester D."/>
            <person name="Gonzalez-Halphen D."/>
            <person name="Hallmann A."/>
            <person name="Hanikenne M."/>
            <person name="Hippler M."/>
            <person name="Inwood W."/>
            <person name="Jabbari K."/>
            <person name="Kalanon M."/>
            <person name="Kuras R."/>
            <person name="Lefebvre P.A."/>
            <person name="Lemaire S.D."/>
            <person name="Lobanov A.V."/>
            <person name="Lohr M."/>
            <person name="Manuell A."/>
            <person name="Meier I."/>
            <person name="Mets L."/>
            <person name="Mittag M."/>
            <person name="Mittelmeier T."/>
            <person name="Moroney J.V."/>
            <person name="Moseley J."/>
            <person name="Napoli C."/>
            <person name="Nedelcu A.M."/>
            <person name="Niyogi K."/>
            <person name="Novoselov S.V."/>
            <person name="Paulsen I.T."/>
            <person name="Pazour G."/>
            <person name="Purton S."/>
            <person name="Ral J.P."/>
            <person name="Riano-Pachon D.M."/>
            <person name="Riekhof W."/>
            <person name="Rymarquis L."/>
            <person name="Schroda M."/>
            <person name="Stern D."/>
            <person name="Umen J."/>
            <person name="Willows R."/>
            <person name="Wilson N."/>
            <person name="Zimmer S.L."/>
            <person name="Allmer J."/>
            <person name="Balk J."/>
            <person name="Bisova K."/>
            <person name="Chen C.J."/>
            <person name="Elias M."/>
            <person name="Gendler K."/>
            <person name="Hauser C."/>
            <person name="Lamb M.R."/>
            <person name="Ledford H."/>
            <person name="Long J.C."/>
            <person name="Minagawa J."/>
            <person name="Page M.D."/>
            <person name="Pan J."/>
            <person name="Pootakham W."/>
            <person name="Roje S."/>
            <person name="Rose A."/>
            <person name="Stahlberg E."/>
            <person name="Terauchi A.M."/>
            <person name="Yang P."/>
            <person name="Ball S."/>
            <person name="Bowler C."/>
            <person name="Dieckmann C.L."/>
            <person name="Gladyshev V.N."/>
            <person name="Green P."/>
            <person name="Jorgensen R."/>
            <person name="Mayfield S."/>
            <person name="Mueller-Roeber B."/>
            <person name="Rajamani S."/>
            <person name="Sayre R.T."/>
            <person name="Brokstein P."/>
            <person name="Dubchak I."/>
            <person name="Goodstein D."/>
            <person name="Hornick L."/>
            <person name="Huang Y.W."/>
            <person name="Jhaveri J."/>
            <person name="Luo Y."/>
            <person name="Martinez D."/>
            <person name="Ngau W.C."/>
            <person name="Otillar B."/>
            <person name="Poliakov A."/>
            <person name="Porter A."/>
            <person name="Szajkowski L."/>
            <person name="Werner G."/>
            <person name="Zhou K."/>
            <person name="Grigoriev I.V."/>
            <person name="Rokhsar D.S."/>
            <person name="Grossman A.R."/>
        </authorList>
    </citation>
    <scope>NUCLEOTIDE SEQUENCE [LARGE SCALE GENOMIC DNA]</scope>
    <source>
        <strain evidence="5">CC-503</strain>
    </source>
</reference>
<dbReference type="GO" id="GO:0016567">
    <property type="term" value="P:protein ubiquitination"/>
    <property type="evidence" value="ECO:0007669"/>
    <property type="project" value="UniProtKB-UniPathway"/>
</dbReference>
<proteinExistence type="predicted"/>
<dbReference type="KEGG" id="cre:CHLRE_05g234654v5"/>
<keyword evidence="1" id="KW-0040">ANK repeat</keyword>